<evidence type="ECO:0000313" key="4">
    <source>
        <dbReference type="Proteomes" id="UP000007305"/>
    </source>
</evidence>
<dbReference type="Gramene" id="Zm00001eb343060_T001">
    <property type="protein sequence ID" value="Zm00001eb343060_P001"/>
    <property type="gene ID" value="Zm00001eb343060"/>
</dbReference>
<accession>A0A1D6FJQ2</accession>
<proteinExistence type="predicted"/>
<reference evidence="4" key="1">
    <citation type="journal article" date="2009" name="Science">
        <title>The B73 maize genome: complexity, diversity, and dynamics.</title>
        <authorList>
            <person name="Schnable P.S."/>
            <person name="Ware D."/>
            <person name="Fulton R.S."/>
            <person name="Stein J.C."/>
            <person name="Wei F."/>
            <person name="Pasternak S."/>
            <person name="Liang C."/>
            <person name="Zhang J."/>
            <person name="Fulton L."/>
            <person name="Graves T.A."/>
            <person name="Minx P."/>
            <person name="Reily A.D."/>
            <person name="Courtney L."/>
            <person name="Kruchowski S.S."/>
            <person name="Tomlinson C."/>
            <person name="Strong C."/>
            <person name="Delehaunty K."/>
            <person name="Fronick C."/>
            <person name="Courtney B."/>
            <person name="Rock S.M."/>
            <person name="Belter E."/>
            <person name="Du F."/>
            <person name="Kim K."/>
            <person name="Abbott R.M."/>
            <person name="Cotton M."/>
            <person name="Levy A."/>
            <person name="Marchetto P."/>
            <person name="Ochoa K."/>
            <person name="Jackson S.M."/>
            <person name="Gillam B."/>
            <person name="Chen W."/>
            <person name="Yan L."/>
            <person name="Higginbotham J."/>
            <person name="Cardenas M."/>
            <person name="Waligorski J."/>
            <person name="Applebaum E."/>
            <person name="Phelps L."/>
            <person name="Falcone J."/>
            <person name="Kanchi K."/>
            <person name="Thane T."/>
            <person name="Scimone A."/>
            <person name="Thane N."/>
            <person name="Henke J."/>
            <person name="Wang T."/>
            <person name="Ruppert J."/>
            <person name="Shah N."/>
            <person name="Rotter K."/>
            <person name="Hodges J."/>
            <person name="Ingenthron E."/>
            <person name="Cordes M."/>
            <person name="Kohlberg S."/>
            <person name="Sgro J."/>
            <person name="Delgado B."/>
            <person name="Mead K."/>
            <person name="Chinwalla A."/>
            <person name="Leonard S."/>
            <person name="Crouse K."/>
            <person name="Collura K."/>
            <person name="Kudrna D."/>
            <person name="Currie J."/>
            <person name="He R."/>
            <person name="Angelova A."/>
            <person name="Rajasekar S."/>
            <person name="Mueller T."/>
            <person name="Lomeli R."/>
            <person name="Scara G."/>
            <person name="Ko A."/>
            <person name="Delaney K."/>
            <person name="Wissotski M."/>
            <person name="Lopez G."/>
            <person name="Campos D."/>
            <person name="Braidotti M."/>
            <person name="Ashley E."/>
            <person name="Golser W."/>
            <person name="Kim H."/>
            <person name="Lee S."/>
            <person name="Lin J."/>
            <person name="Dujmic Z."/>
            <person name="Kim W."/>
            <person name="Talag J."/>
            <person name="Zuccolo A."/>
            <person name="Fan C."/>
            <person name="Sebastian A."/>
            <person name="Kramer M."/>
            <person name="Spiegel L."/>
            <person name="Nascimento L."/>
            <person name="Zutavern T."/>
            <person name="Miller B."/>
            <person name="Ambroise C."/>
            <person name="Muller S."/>
            <person name="Spooner W."/>
            <person name="Narechania A."/>
            <person name="Ren L."/>
            <person name="Wei S."/>
            <person name="Kumari S."/>
            <person name="Faga B."/>
            <person name="Levy M.J."/>
            <person name="McMahan L."/>
            <person name="Van Buren P."/>
            <person name="Vaughn M.W."/>
            <person name="Ying K."/>
            <person name="Yeh C.-T."/>
            <person name="Emrich S.J."/>
            <person name="Jia Y."/>
            <person name="Kalyanaraman A."/>
            <person name="Hsia A.-P."/>
            <person name="Barbazuk W.B."/>
            <person name="Baucom R.S."/>
            <person name="Brutnell T.P."/>
            <person name="Carpita N.C."/>
            <person name="Chaparro C."/>
            <person name="Chia J.-M."/>
            <person name="Deragon J.-M."/>
            <person name="Estill J.C."/>
            <person name="Fu Y."/>
            <person name="Jeddeloh J.A."/>
            <person name="Han Y."/>
            <person name="Lee H."/>
            <person name="Li P."/>
            <person name="Lisch D.R."/>
            <person name="Liu S."/>
            <person name="Liu Z."/>
            <person name="Nagel D.H."/>
            <person name="McCann M.C."/>
            <person name="SanMiguel P."/>
            <person name="Myers A.M."/>
            <person name="Nettleton D."/>
            <person name="Nguyen J."/>
            <person name="Penning B.W."/>
            <person name="Ponnala L."/>
            <person name="Schneider K.L."/>
            <person name="Schwartz D.C."/>
            <person name="Sharma A."/>
            <person name="Soderlund C."/>
            <person name="Springer N.M."/>
            <person name="Sun Q."/>
            <person name="Wang H."/>
            <person name="Waterman M."/>
            <person name="Westerman R."/>
            <person name="Wolfgruber T.K."/>
            <person name="Yang L."/>
            <person name="Yu Y."/>
            <person name="Zhang L."/>
            <person name="Zhou S."/>
            <person name="Zhu Q."/>
            <person name="Bennetzen J.L."/>
            <person name="Dawe R.K."/>
            <person name="Jiang J."/>
            <person name="Jiang N."/>
            <person name="Presting G.G."/>
            <person name="Wessler S.R."/>
            <person name="Aluru S."/>
            <person name="Martienssen R.A."/>
            <person name="Clifton S.W."/>
            <person name="McCombie W.R."/>
            <person name="Wing R.A."/>
            <person name="Wilson R.K."/>
        </authorList>
    </citation>
    <scope>NUCLEOTIDE SEQUENCE [LARGE SCALE GENOMIC DNA]</scope>
    <source>
        <strain evidence="4">cv. B73</strain>
    </source>
</reference>
<protein>
    <submittedName>
        <fullName evidence="2 3">Uncharacterized protein</fullName>
    </submittedName>
</protein>
<feature type="compositionally biased region" description="Low complexity" evidence="1">
    <location>
        <begin position="1"/>
        <end position="32"/>
    </location>
</feature>
<dbReference type="EMBL" id="CM000784">
    <property type="protein sequence ID" value="AQK91990.1"/>
    <property type="molecule type" value="Genomic_DNA"/>
</dbReference>
<evidence type="ECO:0000313" key="3">
    <source>
        <dbReference type="EnsemblPlants" id="Zm00001eb343060_P001"/>
    </source>
</evidence>
<reference evidence="3" key="3">
    <citation type="submission" date="2019-07" db="EMBL/GenBank/DDBJ databases">
        <authorList>
            <person name="Seetharam A."/>
            <person name="Woodhouse M."/>
            <person name="Cannon E."/>
        </authorList>
    </citation>
    <scope>NUCLEOTIDE SEQUENCE [LARGE SCALE GENOMIC DNA]</scope>
    <source>
        <strain evidence="3">cv. B73</strain>
    </source>
</reference>
<gene>
    <name evidence="2" type="ORF">ZEAMMB73_Zm00001d009490</name>
</gene>
<dbReference type="AlphaFoldDB" id="A0A1D6FJQ2"/>
<feature type="region of interest" description="Disordered" evidence="1">
    <location>
        <begin position="1"/>
        <end position="42"/>
    </location>
</feature>
<dbReference type="EnsemblPlants" id="Zm00001eb343060_T001">
    <property type="protein sequence ID" value="Zm00001eb343060_P001"/>
    <property type="gene ID" value="Zm00001eb343060"/>
</dbReference>
<reference evidence="2" key="2">
    <citation type="submission" date="2015-12" db="EMBL/GenBank/DDBJ databases">
        <title>Update maize B73 reference genome by single molecule sequencing technologies.</title>
        <authorList>
            <consortium name="Maize Genome Sequencing Project"/>
            <person name="Ware D."/>
        </authorList>
    </citation>
    <scope>NUCLEOTIDE SEQUENCE</scope>
    <source>
        <tissue evidence="2">Seedling</tissue>
    </source>
</reference>
<evidence type="ECO:0000313" key="2">
    <source>
        <dbReference type="EMBL" id="AQK91990.1"/>
    </source>
</evidence>
<keyword evidence="4" id="KW-1185">Reference proteome</keyword>
<reference evidence="3" key="4">
    <citation type="submission" date="2021-05" db="UniProtKB">
        <authorList>
            <consortium name="EnsemblPlants"/>
        </authorList>
    </citation>
    <scope>IDENTIFICATION</scope>
    <source>
        <strain evidence="3">cv. B73</strain>
    </source>
</reference>
<name>A0A1D6FJQ2_MAIZE</name>
<sequence>MAAATGSSSGAAFAAPSAPGLSSPASSSVTSSNGDAHFGAAYTKPRHPGELIRFDAPWTQLAPLPIAAARVDGAWTPAAATMDGDQGLFGGGGGEQPLPYDGDFFGGLQERSLEHLSACYFPNIQRK</sequence>
<evidence type="ECO:0000256" key="1">
    <source>
        <dbReference type="SAM" id="MobiDB-lite"/>
    </source>
</evidence>
<dbReference type="Proteomes" id="UP000007305">
    <property type="component" value="Chromosome 8"/>
</dbReference>
<organism evidence="3 4">
    <name type="scientific">Zea mays</name>
    <name type="common">Maize</name>
    <dbReference type="NCBI Taxonomy" id="4577"/>
    <lineage>
        <taxon>Eukaryota</taxon>
        <taxon>Viridiplantae</taxon>
        <taxon>Streptophyta</taxon>
        <taxon>Embryophyta</taxon>
        <taxon>Tracheophyta</taxon>
        <taxon>Spermatophyta</taxon>
        <taxon>Magnoliopsida</taxon>
        <taxon>Liliopsida</taxon>
        <taxon>Poales</taxon>
        <taxon>Poaceae</taxon>
        <taxon>PACMAD clade</taxon>
        <taxon>Panicoideae</taxon>
        <taxon>Andropogonodae</taxon>
        <taxon>Andropogoneae</taxon>
        <taxon>Tripsacinae</taxon>
        <taxon>Zea</taxon>
    </lineage>
</organism>